<organism evidence="2 3">
    <name type="scientific">Nephila pilipes</name>
    <name type="common">Giant wood spider</name>
    <name type="synonym">Nephila maculata</name>
    <dbReference type="NCBI Taxonomy" id="299642"/>
    <lineage>
        <taxon>Eukaryota</taxon>
        <taxon>Metazoa</taxon>
        <taxon>Ecdysozoa</taxon>
        <taxon>Arthropoda</taxon>
        <taxon>Chelicerata</taxon>
        <taxon>Arachnida</taxon>
        <taxon>Araneae</taxon>
        <taxon>Araneomorphae</taxon>
        <taxon>Entelegynae</taxon>
        <taxon>Araneoidea</taxon>
        <taxon>Nephilidae</taxon>
        <taxon>Nephila</taxon>
    </lineage>
</organism>
<dbReference type="Proteomes" id="UP000887013">
    <property type="component" value="Unassembled WGS sequence"/>
</dbReference>
<protein>
    <submittedName>
        <fullName evidence="2">Uncharacterized protein</fullName>
    </submittedName>
</protein>
<dbReference type="AlphaFoldDB" id="A0A8X6ITJ6"/>
<feature type="region of interest" description="Disordered" evidence="1">
    <location>
        <begin position="48"/>
        <end position="75"/>
    </location>
</feature>
<gene>
    <name evidence="2" type="ORF">NPIL_342031</name>
</gene>
<evidence type="ECO:0000256" key="1">
    <source>
        <dbReference type="SAM" id="MobiDB-lite"/>
    </source>
</evidence>
<keyword evidence="3" id="KW-1185">Reference proteome</keyword>
<reference evidence="2" key="1">
    <citation type="submission" date="2020-08" db="EMBL/GenBank/DDBJ databases">
        <title>Multicomponent nature underlies the extraordinary mechanical properties of spider dragline silk.</title>
        <authorList>
            <person name="Kono N."/>
            <person name="Nakamura H."/>
            <person name="Mori M."/>
            <person name="Yoshida Y."/>
            <person name="Ohtoshi R."/>
            <person name="Malay A.D."/>
            <person name="Moran D.A.P."/>
            <person name="Tomita M."/>
            <person name="Numata K."/>
            <person name="Arakawa K."/>
        </authorList>
    </citation>
    <scope>NUCLEOTIDE SEQUENCE</scope>
</reference>
<proteinExistence type="predicted"/>
<evidence type="ECO:0000313" key="3">
    <source>
        <dbReference type="Proteomes" id="UP000887013"/>
    </source>
</evidence>
<sequence>MMYVSKILSECWSSPNHTSHKIVPSPRLQRDFSSRSRVAIGYLFLADPEPSPTRKSDPRTPVPKSMCAGPENQWC</sequence>
<comment type="caution">
    <text evidence="2">The sequence shown here is derived from an EMBL/GenBank/DDBJ whole genome shotgun (WGS) entry which is preliminary data.</text>
</comment>
<name>A0A8X6ITJ6_NEPPI</name>
<evidence type="ECO:0000313" key="2">
    <source>
        <dbReference type="EMBL" id="GFS58559.1"/>
    </source>
</evidence>
<dbReference type="EMBL" id="BMAW01047013">
    <property type="protein sequence ID" value="GFS58559.1"/>
    <property type="molecule type" value="Genomic_DNA"/>
</dbReference>
<accession>A0A8X6ITJ6</accession>